<dbReference type="EMBL" id="CP039393">
    <property type="protein sequence ID" value="QCD36846.1"/>
    <property type="molecule type" value="Genomic_DNA"/>
</dbReference>
<gene>
    <name evidence="8" type="ORF">E7746_13640</name>
</gene>
<evidence type="ECO:0000256" key="5">
    <source>
        <dbReference type="ARBA" id="ARBA00023237"/>
    </source>
</evidence>
<dbReference type="InterPro" id="IPR033985">
    <property type="entry name" value="SusD-like_N"/>
</dbReference>
<dbReference type="Pfam" id="PF14322">
    <property type="entry name" value="SusD-like_3"/>
    <property type="match status" value="1"/>
</dbReference>
<keyword evidence="3" id="KW-0732">Signal</keyword>
<accession>A0A4P7VR79</accession>
<evidence type="ECO:0000313" key="9">
    <source>
        <dbReference type="Proteomes" id="UP000297031"/>
    </source>
</evidence>
<dbReference type="AlphaFoldDB" id="A0A4P7VR79"/>
<evidence type="ECO:0000256" key="3">
    <source>
        <dbReference type="ARBA" id="ARBA00022729"/>
    </source>
</evidence>
<evidence type="ECO:0000256" key="2">
    <source>
        <dbReference type="ARBA" id="ARBA00006275"/>
    </source>
</evidence>
<dbReference type="KEGG" id="mgod:E7746_13640"/>
<comment type="subcellular location">
    <subcellularLocation>
        <location evidence="1">Cell outer membrane</location>
    </subcellularLocation>
</comment>
<dbReference type="GO" id="GO:0009279">
    <property type="term" value="C:cell outer membrane"/>
    <property type="evidence" value="ECO:0007669"/>
    <property type="project" value="UniProtKB-SubCell"/>
</dbReference>
<dbReference type="SUPFAM" id="SSF48452">
    <property type="entry name" value="TPR-like"/>
    <property type="match status" value="1"/>
</dbReference>
<organism evidence="8 9">
    <name type="scientific">Muribaculum gordoncarteri</name>
    <dbReference type="NCBI Taxonomy" id="2530390"/>
    <lineage>
        <taxon>Bacteria</taxon>
        <taxon>Pseudomonadati</taxon>
        <taxon>Bacteroidota</taxon>
        <taxon>Bacteroidia</taxon>
        <taxon>Bacteroidales</taxon>
        <taxon>Muribaculaceae</taxon>
        <taxon>Muribaculum</taxon>
    </lineage>
</organism>
<feature type="domain" description="RagB/SusD" evidence="6">
    <location>
        <begin position="342"/>
        <end position="667"/>
    </location>
</feature>
<comment type="similarity">
    <text evidence="2">Belongs to the SusD family.</text>
</comment>
<evidence type="ECO:0000259" key="7">
    <source>
        <dbReference type="Pfam" id="PF14322"/>
    </source>
</evidence>
<protein>
    <submittedName>
        <fullName evidence="8">RagB/SusD family nutrient uptake outer membrane protein</fullName>
    </submittedName>
</protein>
<name>A0A4P7VR79_9BACT</name>
<dbReference type="Pfam" id="PF07980">
    <property type="entry name" value="SusD_RagB"/>
    <property type="match status" value="1"/>
</dbReference>
<proteinExistence type="inferred from homology"/>
<keyword evidence="4" id="KW-0472">Membrane</keyword>
<keyword evidence="9" id="KW-1185">Reference proteome</keyword>
<evidence type="ECO:0000259" key="6">
    <source>
        <dbReference type="Pfam" id="PF07980"/>
    </source>
</evidence>
<evidence type="ECO:0000313" key="8">
    <source>
        <dbReference type="EMBL" id="QCD36846.1"/>
    </source>
</evidence>
<dbReference type="RefSeq" id="WP_136411159.1">
    <property type="nucleotide sequence ID" value="NZ_CP039393.1"/>
</dbReference>
<dbReference type="InterPro" id="IPR012944">
    <property type="entry name" value="SusD_RagB_dom"/>
</dbReference>
<reference evidence="8 9" key="1">
    <citation type="submission" date="2019-02" db="EMBL/GenBank/DDBJ databases">
        <title>Isolation and identification of novel species under the genus Muribaculum.</title>
        <authorList>
            <person name="Miyake S."/>
            <person name="Ding Y."/>
            <person name="Low A."/>
            <person name="Soh M."/>
            <person name="Seedorf H."/>
        </authorList>
    </citation>
    <scope>NUCLEOTIDE SEQUENCE [LARGE SCALE GENOMIC DNA]</scope>
    <source>
        <strain evidence="8 9">TLL-A4</strain>
    </source>
</reference>
<dbReference type="Proteomes" id="UP000297031">
    <property type="component" value="Chromosome"/>
</dbReference>
<dbReference type="InterPro" id="IPR011990">
    <property type="entry name" value="TPR-like_helical_dom_sf"/>
</dbReference>
<feature type="domain" description="SusD-like N-terminal" evidence="7">
    <location>
        <begin position="26"/>
        <end position="218"/>
    </location>
</feature>
<evidence type="ECO:0000256" key="1">
    <source>
        <dbReference type="ARBA" id="ARBA00004442"/>
    </source>
</evidence>
<dbReference type="Gene3D" id="1.25.40.390">
    <property type="match status" value="1"/>
</dbReference>
<dbReference type="PROSITE" id="PS51257">
    <property type="entry name" value="PROKAR_LIPOPROTEIN"/>
    <property type="match status" value="1"/>
</dbReference>
<keyword evidence="5" id="KW-0998">Cell outer membrane</keyword>
<evidence type="ECO:0000256" key="4">
    <source>
        <dbReference type="ARBA" id="ARBA00023136"/>
    </source>
</evidence>
<dbReference type="OrthoDB" id="5694214at2"/>
<sequence>MKYNKISHLSAALAVGGLMMFSSCSDFLEKEPMSQISPEKYYSTLAQIRAVVLDEYPNTLPSHGNWSYGLFGGDSGTDNQIYVTADNKYTTDRWLVANTHGTWSFTRIYYINFMLTNALARYGEDINGSENTIYGNLSEIKHALGEGYFLRAYQYFNRLKTFGDFPIITEPLPDDMATLTEASKRAPRNMVARFILEDLDKAALLMSETNYSSQYINRDLALLFKSRVALYEATWLKYFKGTAFVPGGEGWPGASYNPDFSYPSGSIDEEIKFFFQQAMAAAKEVGDKYVGNLTANTGKVQQSADEPANPYYNMFCDEDLSGYPEVLLWRQYGRGLVTHNVNAAAGRGNQRTGLTRGYVQNFLMADGTPVYTHGTYADGDGYYMGDKTIADVRVNRDSRLSVFLKEPGQKNILFEPDNGQGTEVVPVEPYPLITLGDDERGYATGYALRKGGNFNRKYYANGGGYTAAPCFRAVEALLNYMEASYELNHTIDGTADSYWRAIRTRAKVDPDYNKTISLTDMNKEAENDWGAYSAGALLTDRTLYNIRRERRCELLSEGFRDADLKRWRSYDQLITSPAHLEGMHLWNTPMQNWYTDLVWNEANANVSAPEKSEYLRPFERTEGQAAYNGCTWRMAHYLNPLPINELMLTSPDGASPSESVLYQNPYWPLVAGKPAEK</sequence>